<accession>A0A1F5EDB0</accession>
<dbReference type="STRING" id="1797469.A3F08_01785"/>
<dbReference type="Proteomes" id="UP000176451">
    <property type="component" value="Unassembled WGS sequence"/>
</dbReference>
<evidence type="ECO:0000259" key="1">
    <source>
        <dbReference type="Pfam" id="PF21956"/>
    </source>
</evidence>
<organism evidence="2 3">
    <name type="scientific">Candidatus Berkelbacteria bacterium RIFCSPHIGHO2_12_FULL_36_9</name>
    <dbReference type="NCBI Taxonomy" id="1797469"/>
    <lineage>
        <taxon>Bacteria</taxon>
        <taxon>Candidatus Berkelbacteria</taxon>
    </lineage>
</organism>
<dbReference type="Pfam" id="PF21956">
    <property type="entry name" value="DUF6922"/>
    <property type="match status" value="1"/>
</dbReference>
<sequence length="120" mass="14650">MKIRNIPNYFLNYKFFVIYNIDMKTKIRSQIFWDTDPKTIDYNKNKEYVIKKVLEYGNENDFRNLRKKYPSKVIKSTLMNARGLSPKSANFWAIIFNMDQNKIKCLKKPYLKKHTIYWPH</sequence>
<dbReference type="AlphaFoldDB" id="A0A1F5EDB0"/>
<protein>
    <recommendedName>
        <fullName evidence="1">DUF6922 domain-containing protein</fullName>
    </recommendedName>
</protein>
<evidence type="ECO:0000313" key="2">
    <source>
        <dbReference type="EMBL" id="OGD65388.1"/>
    </source>
</evidence>
<name>A0A1F5EDB0_9BACT</name>
<comment type="caution">
    <text evidence="2">The sequence shown here is derived from an EMBL/GenBank/DDBJ whole genome shotgun (WGS) entry which is preliminary data.</text>
</comment>
<proteinExistence type="predicted"/>
<evidence type="ECO:0000313" key="3">
    <source>
        <dbReference type="Proteomes" id="UP000176451"/>
    </source>
</evidence>
<dbReference type="EMBL" id="MEZV01000059">
    <property type="protein sequence ID" value="OGD65388.1"/>
    <property type="molecule type" value="Genomic_DNA"/>
</dbReference>
<dbReference type="InterPro" id="IPR053830">
    <property type="entry name" value="DUF6922"/>
</dbReference>
<feature type="domain" description="DUF6922" evidence="1">
    <location>
        <begin position="27"/>
        <end position="78"/>
    </location>
</feature>
<reference evidence="2 3" key="1">
    <citation type="journal article" date="2016" name="Nat. Commun.">
        <title>Thousands of microbial genomes shed light on interconnected biogeochemical processes in an aquifer system.</title>
        <authorList>
            <person name="Anantharaman K."/>
            <person name="Brown C.T."/>
            <person name="Hug L.A."/>
            <person name="Sharon I."/>
            <person name="Castelle C.J."/>
            <person name="Probst A.J."/>
            <person name="Thomas B.C."/>
            <person name="Singh A."/>
            <person name="Wilkins M.J."/>
            <person name="Karaoz U."/>
            <person name="Brodie E.L."/>
            <person name="Williams K.H."/>
            <person name="Hubbard S.S."/>
            <person name="Banfield J.F."/>
        </authorList>
    </citation>
    <scope>NUCLEOTIDE SEQUENCE [LARGE SCALE GENOMIC DNA]</scope>
</reference>
<gene>
    <name evidence="2" type="ORF">A3F08_01785</name>
</gene>